<dbReference type="AlphaFoldDB" id="A0AAE3XMK3"/>
<proteinExistence type="predicted"/>
<comment type="caution">
    <text evidence="2">The sequence shown here is derived from an EMBL/GenBank/DDBJ whole genome shotgun (WGS) entry which is preliminary data.</text>
</comment>
<reference evidence="2" key="1">
    <citation type="submission" date="2023-07" db="EMBL/GenBank/DDBJ databases">
        <title>Genomic Encyclopedia of Type Strains, Phase IV (KMG-IV): sequencing the most valuable type-strain genomes for metagenomic binning, comparative biology and taxonomic classification.</title>
        <authorList>
            <person name="Goeker M."/>
        </authorList>
    </citation>
    <scope>NUCLEOTIDE SEQUENCE</scope>
    <source>
        <strain evidence="2">DSM 26174</strain>
    </source>
</reference>
<dbReference type="RefSeq" id="WP_309938800.1">
    <property type="nucleotide sequence ID" value="NZ_AP025305.1"/>
</dbReference>
<gene>
    <name evidence="2" type="ORF">HNQ88_002249</name>
</gene>
<sequence>MFTATAFRDKMRDTEPDHFETRHAFEPLSKKLENALEAYAKLEEYNSILSLEHPFWVFGATLENYHKKKQALLHQQFALIDEMEHLVYAWYAKHQISYESPDHLPFGRAFFTLLDELQTEHIKLVNETVRNGFNIWLPDQYQMNDTEYESLQSFWQNLIRNKTNLSLNHTCLEHDAEATEEFKLAHYSNWAKIMSRPFGRWLLREIAAFPNKVEIKPLTSVHDEDRCSPQTLNDDPKMGRAHSRQPFNESFPVPNVVEPSPEGGIASTITFNHKDQSIINGRFYAGNDWLVDDPPEYKTVPTVMIPNDPELKPDRLKGSITFTTPFINLGHELGHAYHFQRGMGLALIYQEIFKRRPKWKYWTSLEEYAIINFVENEMRKEHGIPPRFFHLTTPKSFSDFLV</sequence>
<evidence type="ECO:0000256" key="1">
    <source>
        <dbReference type="SAM" id="MobiDB-lite"/>
    </source>
</evidence>
<name>A0AAE3XMK3_9BACT</name>
<dbReference type="EMBL" id="JAVDQD010000002">
    <property type="protein sequence ID" value="MDR6239212.1"/>
    <property type="molecule type" value="Genomic_DNA"/>
</dbReference>
<dbReference type="Proteomes" id="UP001185092">
    <property type="component" value="Unassembled WGS sequence"/>
</dbReference>
<protein>
    <submittedName>
        <fullName evidence="2">Uncharacterized protein</fullName>
    </submittedName>
</protein>
<keyword evidence="3" id="KW-1185">Reference proteome</keyword>
<evidence type="ECO:0000313" key="2">
    <source>
        <dbReference type="EMBL" id="MDR6239212.1"/>
    </source>
</evidence>
<organism evidence="2 3">
    <name type="scientific">Aureibacter tunicatorum</name>
    <dbReference type="NCBI Taxonomy" id="866807"/>
    <lineage>
        <taxon>Bacteria</taxon>
        <taxon>Pseudomonadati</taxon>
        <taxon>Bacteroidota</taxon>
        <taxon>Cytophagia</taxon>
        <taxon>Cytophagales</taxon>
        <taxon>Persicobacteraceae</taxon>
        <taxon>Aureibacter</taxon>
    </lineage>
</organism>
<accession>A0AAE3XMK3</accession>
<feature type="region of interest" description="Disordered" evidence="1">
    <location>
        <begin position="223"/>
        <end position="254"/>
    </location>
</feature>
<evidence type="ECO:0000313" key="3">
    <source>
        <dbReference type="Proteomes" id="UP001185092"/>
    </source>
</evidence>